<feature type="domain" description="TPM" evidence="1">
    <location>
        <begin position="4"/>
        <end position="120"/>
    </location>
</feature>
<reference evidence="2 3" key="1">
    <citation type="submission" date="2020-02" db="EMBL/GenBank/DDBJ databases">
        <title>Aliifodinibius halophilus 2W32, complete genome.</title>
        <authorList>
            <person name="Li Y."/>
            <person name="Wu S."/>
        </authorList>
    </citation>
    <scope>NUCLEOTIDE SEQUENCE [LARGE SCALE GENOMIC DNA]</scope>
    <source>
        <strain evidence="2 3">2W32</strain>
    </source>
</reference>
<evidence type="ECO:0000313" key="2">
    <source>
        <dbReference type="EMBL" id="NGP89991.1"/>
    </source>
</evidence>
<dbReference type="Gene3D" id="3.10.310.50">
    <property type="match status" value="1"/>
</dbReference>
<keyword evidence="3" id="KW-1185">Reference proteome</keyword>
<accession>A0A6M1TD90</accession>
<proteinExistence type="predicted"/>
<dbReference type="PANTHER" id="PTHR30373:SF8">
    <property type="entry name" value="BLL7265 PROTEIN"/>
    <property type="match status" value="1"/>
</dbReference>
<protein>
    <submittedName>
        <fullName evidence="2">TPM domain-containing protein</fullName>
    </submittedName>
</protein>
<dbReference type="RefSeq" id="WP_165271218.1">
    <property type="nucleotide sequence ID" value="NZ_JAALLS010000029.1"/>
</dbReference>
<dbReference type="InterPro" id="IPR007621">
    <property type="entry name" value="TPM_dom"/>
</dbReference>
<sequence>MADNELLTEEQEQQVIAAIQEAENKTSGEIRVHIEDECSNDALERSAQVFHDLGMDQTQRQNGVLIYIASEDHKAAVYAGKGIHTEVEEGFWSDVLDILLQHFKEDAYEEGIEKAVHKVGNKLIELFPYKKGDIDELSNEISYHDTENS</sequence>
<name>A0A6M1TD90_9BACT</name>
<dbReference type="PANTHER" id="PTHR30373">
    <property type="entry name" value="UPF0603 PROTEIN YGCG"/>
    <property type="match status" value="1"/>
</dbReference>
<dbReference type="Proteomes" id="UP000479132">
    <property type="component" value="Unassembled WGS sequence"/>
</dbReference>
<organism evidence="2 3">
    <name type="scientific">Fodinibius halophilus</name>
    <dbReference type="NCBI Taxonomy" id="1736908"/>
    <lineage>
        <taxon>Bacteria</taxon>
        <taxon>Pseudomonadati</taxon>
        <taxon>Balneolota</taxon>
        <taxon>Balneolia</taxon>
        <taxon>Balneolales</taxon>
        <taxon>Balneolaceae</taxon>
        <taxon>Fodinibius</taxon>
    </lineage>
</organism>
<gene>
    <name evidence="2" type="ORF">G3569_16650</name>
</gene>
<comment type="caution">
    <text evidence="2">The sequence shown here is derived from an EMBL/GenBank/DDBJ whole genome shotgun (WGS) entry which is preliminary data.</text>
</comment>
<evidence type="ECO:0000313" key="3">
    <source>
        <dbReference type="Proteomes" id="UP000479132"/>
    </source>
</evidence>
<dbReference type="AlphaFoldDB" id="A0A6M1TD90"/>
<evidence type="ECO:0000259" key="1">
    <source>
        <dbReference type="Pfam" id="PF04536"/>
    </source>
</evidence>
<dbReference type="EMBL" id="JAALLS010000029">
    <property type="protein sequence ID" value="NGP89991.1"/>
    <property type="molecule type" value="Genomic_DNA"/>
</dbReference>
<dbReference type="Pfam" id="PF04536">
    <property type="entry name" value="TPM_phosphatase"/>
    <property type="match status" value="1"/>
</dbReference>